<sequence>MPPKWIKTKNADDSSTQGREPPTCPQLSTPHDTIERELEVAACKVAWDQKRLMAAQQHAEENAAPIGVRKAKSDAKANQGILDAKGMWSNTAASGGSRHKKPAVNVPHDNDHEGQEATAVNAAHDNDDEAEAEEAHTSTTDTNIVAEKEANDDEDEHSSGEEDVKGGEVFPVKAKATKIQKKIQEQLAVAEPQVMGTSKVTGLFRPVLIL</sequence>
<dbReference type="Proteomes" id="UP000814128">
    <property type="component" value="Unassembled WGS sequence"/>
</dbReference>
<accession>A0ACB8Q6M5</accession>
<protein>
    <submittedName>
        <fullName evidence="1">Uncharacterized protein</fullName>
    </submittedName>
</protein>
<proteinExistence type="predicted"/>
<evidence type="ECO:0000313" key="1">
    <source>
        <dbReference type="EMBL" id="KAI0027145.1"/>
    </source>
</evidence>
<reference evidence="1" key="1">
    <citation type="submission" date="2021-02" db="EMBL/GenBank/DDBJ databases">
        <authorList>
            <consortium name="DOE Joint Genome Institute"/>
            <person name="Ahrendt S."/>
            <person name="Looney B.P."/>
            <person name="Miyauchi S."/>
            <person name="Morin E."/>
            <person name="Drula E."/>
            <person name="Courty P.E."/>
            <person name="Chicoki N."/>
            <person name="Fauchery L."/>
            <person name="Kohler A."/>
            <person name="Kuo A."/>
            <person name="Labutti K."/>
            <person name="Pangilinan J."/>
            <person name="Lipzen A."/>
            <person name="Riley R."/>
            <person name="Andreopoulos W."/>
            <person name="He G."/>
            <person name="Johnson J."/>
            <person name="Barry K.W."/>
            <person name="Grigoriev I.V."/>
            <person name="Nagy L."/>
            <person name="Hibbett D."/>
            <person name="Henrissat B."/>
            <person name="Matheny P.B."/>
            <person name="Labbe J."/>
            <person name="Martin F."/>
        </authorList>
    </citation>
    <scope>NUCLEOTIDE SEQUENCE</scope>
    <source>
        <strain evidence="1">EC-137</strain>
    </source>
</reference>
<evidence type="ECO:0000313" key="2">
    <source>
        <dbReference type="Proteomes" id="UP000814128"/>
    </source>
</evidence>
<name>A0ACB8Q6M5_9AGAM</name>
<comment type="caution">
    <text evidence="1">The sequence shown here is derived from an EMBL/GenBank/DDBJ whole genome shotgun (WGS) entry which is preliminary data.</text>
</comment>
<keyword evidence="2" id="KW-1185">Reference proteome</keyword>
<dbReference type="EMBL" id="MU273985">
    <property type="protein sequence ID" value="KAI0027145.1"/>
    <property type="molecule type" value="Genomic_DNA"/>
</dbReference>
<reference evidence="1" key="2">
    <citation type="journal article" date="2022" name="New Phytol.">
        <title>Evolutionary transition to the ectomycorrhizal habit in the genomes of a hyperdiverse lineage of mushroom-forming fungi.</title>
        <authorList>
            <person name="Looney B."/>
            <person name="Miyauchi S."/>
            <person name="Morin E."/>
            <person name="Drula E."/>
            <person name="Courty P.E."/>
            <person name="Kohler A."/>
            <person name="Kuo A."/>
            <person name="LaButti K."/>
            <person name="Pangilinan J."/>
            <person name="Lipzen A."/>
            <person name="Riley R."/>
            <person name="Andreopoulos W."/>
            <person name="He G."/>
            <person name="Johnson J."/>
            <person name="Nolan M."/>
            <person name="Tritt A."/>
            <person name="Barry K.W."/>
            <person name="Grigoriev I.V."/>
            <person name="Nagy L.G."/>
            <person name="Hibbett D."/>
            <person name="Henrissat B."/>
            <person name="Matheny P.B."/>
            <person name="Labbe J."/>
            <person name="Martin F.M."/>
        </authorList>
    </citation>
    <scope>NUCLEOTIDE SEQUENCE</scope>
    <source>
        <strain evidence="1">EC-137</strain>
    </source>
</reference>
<gene>
    <name evidence="1" type="ORF">K488DRAFT_74773</name>
</gene>
<organism evidence="1 2">
    <name type="scientific">Vararia minispora EC-137</name>
    <dbReference type="NCBI Taxonomy" id="1314806"/>
    <lineage>
        <taxon>Eukaryota</taxon>
        <taxon>Fungi</taxon>
        <taxon>Dikarya</taxon>
        <taxon>Basidiomycota</taxon>
        <taxon>Agaricomycotina</taxon>
        <taxon>Agaricomycetes</taxon>
        <taxon>Russulales</taxon>
        <taxon>Lachnocladiaceae</taxon>
        <taxon>Vararia</taxon>
    </lineage>
</organism>